<sequence length="252" mass="28924">MAKIYAMSDIHGCFHELDQTLKQINLTKEGRIVFVGDYVSVGSQSFQVLNRIRSLQKEHPNQVTVLLGNHDQNFLNWLFKTADFMGSHVQTPDNMAFNTIKSFFTTGEIRDIKNDFEVNPRHLGDSLRESLLTNDRLTSMVKWLRSLLKNRLYFETEDQIFVHAGIDEEAEDFWALGIMDYVFTGKYPATPGPFYKDIISGHIHSDEVSGNPADFGKVYHDGESHYFIDGNTPESHVLPLLVFDTETKTYTY</sequence>
<proteinExistence type="predicted"/>
<evidence type="ECO:0000313" key="2">
    <source>
        <dbReference type="EMBL" id="MBJ7639803.1"/>
    </source>
</evidence>
<dbReference type="InterPro" id="IPR050126">
    <property type="entry name" value="Ap4A_hydrolase"/>
</dbReference>
<protein>
    <submittedName>
        <fullName evidence="2">Serine/threonine protein phosphatase</fullName>
    </submittedName>
</protein>
<evidence type="ECO:0000313" key="3">
    <source>
        <dbReference type="Proteomes" id="UP000728106"/>
    </source>
</evidence>
<dbReference type="InterPro" id="IPR004843">
    <property type="entry name" value="Calcineurin-like_PHP"/>
</dbReference>
<comment type="caution">
    <text evidence="2">The sequence shown here is derived from an EMBL/GenBank/DDBJ whole genome shotgun (WGS) entry which is preliminary data.</text>
</comment>
<dbReference type="EMBL" id="JAAOCP010000017">
    <property type="protein sequence ID" value="MBJ7639803.1"/>
    <property type="molecule type" value="Genomic_DNA"/>
</dbReference>
<organism evidence="2 3">
    <name type="scientific">Weissella confusa</name>
    <name type="common">Lactobacillus confusus</name>
    <dbReference type="NCBI Taxonomy" id="1583"/>
    <lineage>
        <taxon>Bacteria</taxon>
        <taxon>Bacillati</taxon>
        <taxon>Bacillota</taxon>
        <taxon>Bacilli</taxon>
        <taxon>Lactobacillales</taxon>
        <taxon>Lactobacillaceae</taxon>
        <taxon>Weissella</taxon>
    </lineage>
</organism>
<dbReference type="GO" id="GO:0016791">
    <property type="term" value="F:phosphatase activity"/>
    <property type="evidence" value="ECO:0007669"/>
    <property type="project" value="TreeGrafter"/>
</dbReference>
<dbReference type="RefSeq" id="WP_199468266.1">
    <property type="nucleotide sequence ID" value="NZ_JAAOCP010000017.1"/>
</dbReference>
<feature type="domain" description="Calcineurin-like phosphoesterase" evidence="1">
    <location>
        <begin position="3"/>
        <end position="205"/>
    </location>
</feature>
<dbReference type="Gene3D" id="3.60.21.10">
    <property type="match status" value="1"/>
</dbReference>
<accession>A0AA41CRR0</accession>
<dbReference type="SUPFAM" id="SSF56300">
    <property type="entry name" value="Metallo-dependent phosphatases"/>
    <property type="match status" value="1"/>
</dbReference>
<dbReference type="InterPro" id="IPR029052">
    <property type="entry name" value="Metallo-depent_PP-like"/>
</dbReference>
<gene>
    <name evidence="2" type="ORF">HAU20_10515</name>
</gene>
<evidence type="ECO:0000259" key="1">
    <source>
        <dbReference type="Pfam" id="PF00149"/>
    </source>
</evidence>
<dbReference type="Proteomes" id="UP000728106">
    <property type="component" value="Unassembled WGS sequence"/>
</dbReference>
<dbReference type="PANTHER" id="PTHR42850:SF4">
    <property type="entry name" value="ZINC-DEPENDENT ENDOPOLYPHOSPHATASE"/>
    <property type="match status" value="1"/>
</dbReference>
<dbReference type="GO" id="GO:0005737">
    <property type="term" value="C:cytoplasm"/>
    <property type="evidence" value="ECO:0007669"/>
    <property type="project" value="TreeGrafter"/>
</dbReference>
<dbReference type="Pfam" id="PF00149">
    <property type="entry name" value="Metallophos"/>
    <property type="match status" value="1"/>
</dbReference>
<reference evidence="2 3" key="1">
    <citation type="journal article" date="2021" name="Int. J. Food Microbiol.">
        <title>Safety demonstration of a microbial species for use in the food chain: Weissella confusa.</title>
        <authorList>
            <person name="Bourdichon F."/>
            <person name="Patrone V."/>
            <person name="Fontana A."/>
            <person name="Milani G."/>
            <person name="Morelli L."/>
        </authorList>
    </citation>
    <scope>NUCLEOTIDE SEQUENCE [LARGE SCALE GENOMIC DNA]</scope>
    <source>
        <strain evidence="2 3">CCUG 43002</strain>
    </source>
</reference>
<dbReference type="AlphaFoldDB" id="A0AA41CRR0"/>
<name>A0AA41CRR0_WEICO</name>
<keyword evidence="3" id="KW-1185">Reference proteome</keyword>
<dbReference type="PANTHER" id="PTHR42850">
    <property type="entry name" value="METALLOPHOSPHOESTERASE"/>
    <property type="match status" value="1"/>
</dbReference>